<feature type="region of interest" description="Disordered" evidence="2">
    <location>
        <begin position="67"/>
        <end position="86"/>
    </location>
</feature>
<evidence type="ECO:0000256" key="1">
    <source>
        <dbReference type="SAM" id="Coils"/>
    </source>
</evidence>
<protein>
    <submittedName>
        <fullName evidence="3">Uncharacterized protein</fullName>
    </submittedName>
</protein>
<name>A0A6A6N1C5_HEVBR</name>
<dbReference type="AlphaFoldDB" id="A0A6A6N1C5"/>
<dbReference type="EMBL" id="JAAGAX010000003">
    <property type="protein sequence ID" value="KAF2319881.1"/>
    <property type="molecule type" value="Genomic_DNA"/>
</dbReference>
<dbReference type="Pfam" id="PF13650">
    <property type="entry name" value="Asp_protease_2"/>
    <property type="match status" value="1"/>
</dbReference>
<dbReference type="Gene3D" id="2.40.70.10">
    <property type="entry name" value="Acid Proteases"/>
    <property type="match status" value="1"/>
</dbReference>
<evidence type="ECO:0000313" key="3">
    <source>
        <dbReference type="EMBL" id="KAF2319881.1"/>
    </source>
</evidence>
<keyword evidence="1" id="KW-0175">Coiled coil</keyword>
<evidence type="ECO:0000256" key="2">
    <source>
        <dbReference type="SAM" id="MobiDB-lite"/>
    </source>
</evidence>
<keyword evidence="4" id="KW-1185">Reference proteome</keyword>
<feature type="coiled-coil region" evidence="1">
    <location>
        <begin position="35"/>
        <end position="65"/>
    </location>
</feature>
<gene>
    <name evidence="3" type="ORF">GH714_019957</name>
</gene>
<accession>A0A6A6N1C5</accession>
<organism evidence="3 4">
    <name type="scientific">Hevea brasiliensis</name>
    <name type="common">Para rubber tree</name>
    <name type="synonym">Siphonia brasiliensis</name>
    <dbReference type="NCBI Taxonomy" id="3981"/>
    <lineage>
        <taxon>Eukaryota</taxon>
        <taxon>Viridiplantae</taxon>
        <taxon>Streptophyta</taxon>
        <taxon>Embryophyta</taxon>
        <taxon>Tracheophyta</taxon>
        <taxon>Spermatophyta</taxon>
        <taxon>Magnoliopsida</taxon>
        <taxon>eudicotyledons</taxon>
        <taxon>Gunneridae</taxon>
        <taxon>Pentapetalae</taxon>
        <taxon>rosids</taxon>
        <taxon>fabids</taxon>
        <taxon>Malpighiales</taxon>
        <taxon>Euphorbiaceae</taxon>
        <taxon>Crotonoideae</taxon>
        <taxon>Micrandreae</taxon>
        <taxon>Hevea</taxon>
    </lineage>
</organism>
<dbReference type="InterPro" id="IPR021109">
    <property type="entry name" value="Peptidase_aspartic_dom_sf"/>
</dbReference>
<dbReference type="CDD" id="cd00303">
    <property type="entry name" value="retropepsin_like"/>
    <property type="match status" value="1"/>
</dbReference>
<reference evidence="3 4" key="1">
    <citation type="journal article" date="2020" name="Mol. Plant">
        <title>The Chromosome-Based Rubber Tree Genome Provides New Insights into Spurge Genome Evolution and Rubber Biosynthesis.</title>
        <authorList>
            <person name="Liu J."/>
            <person name="Shi C."/>
            <person name="Shi C.C."/>
            <person name="Li W."/>
            <person name="Zhang Q.J."/>
            <person name="Zhang Y."/>
            <person name="Li K."/>
            <person name="Lu H.F."/>
            <person name="Shi C."/>
            <person name="Zhu S.T."/>
            <person name="Xiao Z.Y."/>
            <person name="Nan H."/>
            <person name="Yue Y."/>
            <person name="Zhu X.G."/>
            <person name="Wu Y."/>
            <person name="Hong X.N."/>
            <person name="Fan G.Y."/>
            <person name="Tong Y."/>
            <person name="Zhang D."/>
            <person name="Mao C.L."/>
            <person name="Liu Y.L."/>
            <person name="Hao S.J."/>
            <person name="Liu W.Q."/>
            <person name="Lv M.Q."/>
            <person name="Zhang H.B."/>
            <person name="Liu Y."/>
            <person name="Hu-Tang G.R."/>
            <person name="Wang J.P."/>
            <person name="Wang J.H."/>
            <person name="Sun Y.H."/>
            <person name="Ni S.B."/>
            <person name="Chen W.B."/>
            <person name="Zhang X.C."/>
            <person name="Jiao Y.N."/>
            <person name="Eichler E.E."/>
            <person name="Li G.H."/>
            <person name="Liu X."/>
            <person name="Gao L.Z."/>
        </authorList>
    </citation>
    <scope>NUCLEOTIDE SEQUENCE [LARGE SCALE GENOMIC DNA]</scope>
    <source>
        <strain evidence="4">cv. GT1</strain>
        <tissue evidence="3">Leaf</tissue>
    </source>
</reference>
<dbReference type="Proteomes" id="UP000467840">
    <property type="component" value="Chromosome 10"/>
</dbReference>
<sequence>MTKSILTDSTNLVTNPKVMGESIQQQLDRILHLFLEEQAANRAHQEELNSKLEALARDVTKVSAKHNLEGSSHSHHSNNKGNEGAVDLANDQPVEELPPEISLNAISGIHSPQAMKLEGNWNGETVFILIDSGSTHSFIDSHLAAKLPVQIDKKVGLRVMVANCETLSSPGTCRNVSLRLGIGAVLLQKNKPIYFSKVMAARHRKLPAYEKELIGLVKAVQH</sequence>
<proteinExistence type="predicted"/>
<evidence type="ECO:0000313" key="4">
    <source>
        <dbReference type="Proteomes" id="UP000467840"/>
    </source>
</evidence>
<comment type="caution">
    <text evidence="3">The sequence shown here is derived from an EMBL/GenBank/DDBJ whole genome shotgun (WGS) entry which is preliminary data.</text>
</comment>